<dbReference type="Gene3D" id="3.40.50.720">
    <property type="entry name" value="NAD(P)-binding Rossmann-like Domain"/>
    <property type="match status" value="1"/>
</dbReference>
<evidence type="ECO:0000259" key="13">
    <source>
        <dbReference type="SMART" id="SM00829"/>
    </source>
</evidence>
<evidence type="ECO:0000256" key="9">
    <source>
        <dbReference type="ARBA" id="ARBA00039387"/>
    </source>
</evidence>
<evidence type="ECO:0000256" key="6">
    <source>
        <dbReference type="ARBA" id="ARBA00037908"/>
    </source>
</evidence>
<evidence type="ECO:0000256" key="1">
    <source>
        <dbReference type="ARBA" id="ARBA00001947"/>
    </source>
</evidence>
<comment type="cofactor">
    <cofactor evidence="1 12">
        <name>Zn(2+)</name>
        <dbReference type="ChEBI" id="CHEBI:29105"/>
    </cofactor>
</comment>
<comment type="function">
    <text evidence="5">Catalyzes the oxidation of 2-deoxy-scyllo-inosamine (DOIA) with NAD(+) or NADP(+), forming 3-amino-2,3-dideoxy-scyllo-inosose (amino-DOI).</text>
</comment>
<evidence type="ECO:0000256" key="8">
    <source>
        <dbReference type="ARBA" id="ARBA00039102"/>
    </source>
</evidence>
<gene>
    <name evidence="14" type="ORF">GCM10022232_61230</name>
</gene>
<evidence type="ECO:0000256" key="4">
    <source>
        <dbReference type="ARBA" id="ARBA00023002"/>
    </source>
</evidence>
<dbReference type="Pfam" id="PF08240">
    <property type="entry name" value="ADH_N"/>
    <property type="match status" value="1"/>
</dbReference>
<dbReference type="InterPro" id="IPR002328">
    <property type="entry name" value="ADH_Zn_CS"/>
</dbReference>
<protein>
    <recommendedName>
        <fullName evidence="9">2-deoxy-scyllo-inosamine dehydrogenase</fullName>
        <ecNumber evidence="8">1.1.1.329</ecNumber>
    </recommendedName>
</protein>
<evidence type="ECO:0000256" key="3">
    <source>
        <dbReference type="ARBA" id="ARBA00022833"/>
    </source>
</evidence>
<dbReference type="EMBL" id="BAAAZX010000019">
    <property type="protein sequence ID" value="GAA4011483.1"/>
    <property type="molecule type" value="Genomic_DNA"/>
</dbReference>
<comment type="catalytic activity">
    <reaction evidence="10">
        <text>2-deoxy-scyllo-inosamine + NAD(+) = 3-amino-2,3-dideoxy-scyllo-inosose + NADH + H(+)</text>
        <dbReference type="Rhea" id="RHEA:33883"/>
        <dbReference type="ChEBI" id="CHEBI:15378"/>
        <dbReference type="ChEBI" id="CHEBI:57540"/>
        <dbReference type="ChEBI" id="CHEBI:57945"/>
        <dbReference type="ChEBI" id="CHEBI:65002"/>
        <dbReference type="ChEBI" id="CHEBI:65003"/>
        <dbReference type="EC" id="1.1.1.329"/>
    </reaction>
</comment>
<keyword evidence="4" id="KW-0560">Oxidoreductase</keyword>
<keyword evidence="15" id="KW-1185">Reference proteome</keyword>
<reference evidence="15" key="1">
    <citation type="journal article" date="2019" name="Int. J. Syst. Evol. Microbiol.">
        <title>The Global Catalogue of Microorganisms (GCM) 10K type strain sequencing project: providing services to taxonomists for standard genome sequencing and annotation.</title>
        <authorList>
            <consortium name="The Broad Institute Genomics Platform"/>
            <consortium name="The Broad Institute Genome Sequencing Center for Infectious Disease"/>
            <person name="Wu L."/>
            <person name="Ma J."/>
        </authorList>
    </citation>
    <scope>NUCLEOTIDE SEQUENCE [LARGE SCALE GENOMIC DNA]</scope>
    <source>
        <strain evidence="15">JCM 16924</strain>
    </source>
</reference>
<dbReference type="EC" id="1.1.1.329" evidence="8"/>
<comment type="pathway">
    <text evidence="6">Metabolic intermediate biosynthesis; 2-deoxystreptamine biosynthesis; 2-deoxystreptamine from D-glucose 6-phosphate: step 3/4.</text>
</comment>
<evidence type="ECO:0000313" key="15">
    <source>
        <dbReference type="Proteomes" id="UP001500456"/>
    </source>
</evidence>
<evidence type="ECO:0000256" key="11">
    <source>
        <dbReference type="ARBA" id="ARBA00049085"/>
    </source>
</evidence>
<dbReference type="InterPro" id="IPR013149">
    <property type="entry name" value="ADH-like_C"/>
</dbReference>
<dbReference type="Pfam" id="PF00107">
    <property type="entry name" value="ADH_zinc_N"/>
    <property type="match status" value="1"/>
</dbReference>
<dbReference type="InterPro" id="IPR011032">
    <property type="entry name" value="GroES-like_sf"/>
</dbReference>
<dbReference type="PROSITE" id="PS00059">
    <property type="entry name" value="ADH_ZINC"/>
    <property type="match status" value="1"/>
</dbReference>
<sequence length="355" mass="36964">MESMKALRWHGARDLRLEEVPEPPEPGPHEAVVEVAWCGVCGTDLHEFLEGPHMIREGPHPLTGAAPPLALGHELSGTVLALGAEVPGVAVGDRVTADPVWRCGVCFWCARGEYHICPRSGSVGLASPGAFAERVAVPLAGLTRLPDNVSDEMAAAAEPLAVGLHAVTRAGVRPGDNVLVVGGGPIGVAVVLAARIAGAAGLYVSEPLAGRREMLLGLGVTEAFDPRESDVRREVFLRTGRIGPDVVIDATGVAALAAQAVATVRRGGRVVLAGVGHGSVEFDMGQLVFYERSVLGTLGYNHDIPRVIDLMSTGRLDASALITGRFSLSDGAGVFADLAADRARHLKVLLTPKGL</sequence>
<dbReference type="Proteomes" id="UP001500456">
    <property type="component" value="Unassembled WGS sequence"/>
</dbReference>
<accession>A0ABP7SGI8</accession>
<dbReference type="PANTHER" id="PTHR43401:SF2">
    <property type="entry name" value="L-THREONINE 3-DEHYDROGENASE"/>
    <property type="match status" value="1"/>
</dbReference>
<keyword evidence="3 12" id="KW-0862">Zinc</keyword>
<comment type="catalytic activity">
    <reaction evidence="11">
        <text>2-deoxy-scyllo-inosamine + NADP(+) = 3-amino-2,3-dideoxy-scyllo-inosose + NADPH + H(+)</text>
        <dbReference type="Rhea" id="RHEA:33879"/>
        <dbReference type="ChEBI" id="CHEBI:15378"/>
        <dbReference type="ChEBI" id="CHEBI:57783"/>
        <dbReference type="ChEBI" id="CHEBI:58349"/>
        <dbReference type="ChEBI" id="CHEBI:65002"/>
        <dbReference type="ChEBI" id="CHEBI:65003"/>
        <dbReference type="EC" id="1.1.1.329"/>
    </reaction>
</comment>
<feature type="domain" description="Enoyl reductase (ER)" evidence="13">
    <location>
        <begin position="11"/>
        <end position="350"/>
    </location>
</feature>
<evidence type="ECO:0000256" key="5">
    <source>
        <dbReference type="ARBA" id="ARBA00037678"/>
    </source>
</evidence>
<organism evidence="14 15">
    <name type="scientific">Streptomyces plumbiresistens</name>
    <dbReference type="NCBI Taxonomy" id="511811"/>
    <lineage>
        <taxon>Bacteria</taxon>
        <taxon>Bacillati</taxon>
        <taxon>Actinomycetota</taxon>
        <taxon>Actinomycetes</taxon>
        <taxon>Kitasatosporales</taxon>
        <taxon>Streptomycetaceae</taxon>
        <taxon>Streptomyces</taxon>
    </lineage>
</organism>
<dbReference type="InterPro" id="IPR050129">
    <property type="entry name" value="Zn_alcohol_dh"/>
</dbReference>
<dbReference type="Gene3D" id="3.90.180.10">
    <property type="entry name" value="Medium-chain alcohol dehydrogenases, catalytic domain"/>
    <property type="match status" value="1"/>
</dbReference>
<keyword evidence="2 12" id="KW-0479">Metal-binding</keyword>
<evidence type="ECO:0000313" key="14">
    <source>
        <dbReference type="EMBL" id="GAA4011483.1"/>
    </source>
</evidence>
<evidence type="ECO:0000256" key="12">
    <source>
        <dbReference type="RuleBase" id="RU361277"/>
    </source>
</evidence>
<dbReference type="PANTHER" id="PTHR43401">
    <property type="entry name" value="L-THREONINE 3-DEHYDROGENASE"/>
    <property type="match status" value="1"/>
</dbReference>
<dbReference type="SMART" id="SM00829">
    <property type="entry name" value="PKS_ER"/>
    <property type="match status" value="1"/>
</dbReference>
<dbReference type="InterPro" id="IPR036291">
    <property type="entry name" value="NAD(P)-bd_dom_sf"/>
</dbReference>
<comment type="similarity">
    <text evidence="7">Belongs to the zinc-containing alcohol dehydrogenase family. DOIA dehydrogenase subfamily.</text>
</comment>
<dbReference type="SUPFAM" id="SSF50129">
    <property type="entry name" value="GroES-like"/>
    <property type="match status" value="1"/>
</dbReference>
<name>A0ABP7SGI8_9ACTN</name>
<evidence type="ECO:0000256" key="10">
    <source>
        <dbReference type="ARBA" id="ARBA00048685"/>
    </source>
</evidence>
<proteinExistence type="inferred from homology"/>
<dbReference type="SUPFAM" id="SSF51735">
    <property type="entry name" value="NAD(P)-binding Rossmann-fold domains"/>
    <property type="match status" value="1"/>
</dbReference>
<evidence type="ECO:0000256" key="7">
    <source>
        <dbReference type="ARBA" id="ARBA00038004"/>
    </source>
</evidence>
<dbReference type="InterPro" id="IPR020843">
    <property type="entry name" value="ER"/>
</dbReference>
<dbReference type="InterPro" id="IPR013154">
    <property type="entry name" value="ADH-like_N"/>
</dbReference>
<evidence type="ECO:0000256" key="2">
    <source>
        <dbReference type="ARBA" id="ARBA00022723"/>
    </source>
</evidence>
<comment type="caution">
    <text evidence="14">The sequence shown here is derived from an EMBL/GenBank/DDBJ whole genome shotgun (WGS) entry which is preliminary data.</text>
</comment>